<dbReference type="EMBL" id="VDCI01000001">
    <property type="protein sequence ID" value="TNJ37829.1"/>
    <property type="molecule type" value="Genomic_DNA"/>
</dbReference>
<keyword evidence="3" id="KW-1185">Reference proteome</keyword>
<dbReference type="Proteomes" id="UP000309544">
    <property type="component" value="Unassembled WGS sequence"/>
</dbReference>
<dbReference type="Pfam" id="PF00480">
    <property type="entry name" value="ROK"/>
    <property type="match status" value="1"/>
</dbReference>
<dbReference type="InterPro" id="IPR043129">
    <property type="entry name" value="ATPase_NBD"/>
</dbReference>
<evidence type="ECO:0000256" key="1">
    <source>
        <dbReference type="ARBA" id="ARBA00006479"/>
    </source>
</evidence>
<dbReference type="InterPro" id="IPR000600">
    <property type="entry name" value="ROK"/>
</dbReference>
<gene>
    <name evidence="2" type="ORF">FGF68_01230</name>
</gene>
<organism evidence="2 3">
    <name type="scientific">Prosthecochloris vibrioformis</name>
    <name type="common">Chlorobium vibrioforme</name>
    <dbReference type="NCBI Taxonomy" id="1098"/>
    <lineage>
        <taxon>Bacteria</taxon>
        <taxon>Pseudomonadati</taxon>
        <taxon>Chlorobiota</taxon>
        <taxon>Chlorobiia</taxon>
        <taxon>Chlorobiales</taxon>
        <taxon>Chlorobiaceae</taxon>
        <taxon>Prosthecochloris</taxon>
    </lineage>
</organism>
<reference evidence="2 3" key="1">
    <citation type="submission" date="2019-05" db="EMBL/GenBank/DDBJ databases">
        <title>Draft Whole-Genome sequence of the green sulfur bacterium Prosthecochloris vibrioformis DSM 260.</title>
        <authorList>
            <person name="Meyer T.E."/>
            <person name="Kyndt J.A."/>
        </authorList>
    </citation>
    <scope>NUCLEOTIDE SEQUENCE [LARGE SCALE GENOMIC DNA]</scope>
    <source>
        <strain evidence="2 3">DSM 260</strain>
    </source>
</reference>
<dbReference type="RefSeq" id="WP_068867939.1">
    <property type="nucleotide sequence ID" value="NZ_VDCI01000001.1"/>
</dbReference>
<comment type="similarity">
    <text evidence="1">Belongs to the ROK (NagC/XylR) family.</text>
</comment>
<evidence type="ECO:0000313" key="2">
    <source>
        <dbReference type="EMBL" id="TNJ37829.1"/>
    </source>
</evidence>
<dbReference type="PANTHER" id="PTHR18964:SF149">
    <property type="entry name" value="BIFUNCTIONAL UDP-N-ACETYLGLUCOSAMINE 2-EPIMERASE_N-ACETYLMANNOSAMINE KINASE"/>
    <property type="match status" value="1"/>
</dbReference>
<proteinExistence type="inferred from homology"/>
<dbReference type="PANTHER" id="PTHR18964">
    <property type="entry name" value="ROK (REPRESSOR, ORF, KINASE) FAMILY"/>
    <property type="match status" value="1"/>
</dbReference>
<comment type="caution">
    <text evidence="2">The sequence shown here is derived from an EMBL/GenBank/DDBJ whole genome shotgun (WGS) entry which is preliminary data.</text>
</comment>
<sequence length="329" mass="33958">MAWAIGIDLGGTAIKIAVVDTAGNMVGFERHPTMLDLGPKGTVAQIASLAGTIYSRCEPDFGRSSFAGIGLGVPGAVDASKGVLSYPPNLPGWNCFGIRDALYRELGMLGVCPGTYIAVDNDANVAAFGEAVFGAGRAFDDFMMVTLGTGVGGGIVLQRNIYRGSHGTAGEIGYLTVDYRGETVHAGVRGTVESLIGKEGISRLGRARYRKEGLTPETTGLFGPDLGLLSPRTLEVAAKAGDPVAREVWHEVGGVLGVAFAGVVALMDVRKFLVGGGVSLAADLFIGSALEQLKKSTLVSMHDGIEVIPASLGNHAGVYGAAALCFERG</sequence>
<accession>A0A5C4S3Z2</accession>
<dbReference type="SUPFAM" id="SSF53067">
    <property type="entry name" value="Actin-like ATPase domain"/>
    <property type="match status" value="1"/>
</dbReference>
<dbReference type="AlphaFoldDB" id="A0A5C4S3Z2"/>
<name>A0A5C4S3Z2_PROVB</name>
<dbReference type="Gene3D" id="3.30.420.40">
    <property type="match status" value="2"/>
</dbReference>
<evidence type="ECO:0000313" key="3">
    <source>
        <dbReference type="Proteomes" id="UP000309544"/>
    </source>
</evidence>
<protein>
    <submittedName>
        <fullName evidence="2">ROK family protein</fullName>
    </submittedName>
</protein>